<evidence type="ECO:0000313" key="2">
    <source>
        <dbReference type="Proteomes" id="UP001165064"/>
    </source>
</evidence>
<comment type="caution">
    <text evidence="1">The sequence shown here is derived from an EMBL/GenBank/DDBJ whole genome shotgun (WGS) entry which is preliminary data.</text>
</comment>
<dbReference type="EMBL" id="BSXS01006764">
    <property type="protein sequence ID" value="GME86157.1"/>
    <property type="molecule type" value="Genomic_DNA"/>
</dbReference>
<gene>
    <name evidence="1" type="ORF">Amon02_000788400</name>
</gene>
<dbReference type="Proteomes" id="UP001165064">
    <property type="component" value="Unassembled WGS sequence"/>
</dbReference>
<proteinExistence type="predicted"/>
<evidence type="ECO:0000313" key="1">
    <source>
        <dbReference type="EMBL" id="GME86157.1"/>
    </source>
</evidence>
<sequence>MFVPLTDTVTWLFFFNPNQAYYQDDHRDQRGQWLSLPLPQTMFFMLVTEAEPGDEQLQGRKFQFQLKSPTSNLQPPKL</sequence>
<name>A0ACB5TDB9_AMBMO</name>
<organism evidence="1 2">
    <name type="scientific">Ambrosiozyma monospora</name>
    <name type="common">Yeast</name>
    <name type="synonym">Endomycopsis monosporus</name>
    <dbReference type="NCBI Taxonomy" id="43982"/>
    <lineage>
        <taxon>Eukaryota</taxon>
        <taxon>Fungi</taxon>
        <taxon>Dikarya</taxon>
        <taxon>Ascomycota</taxon>
        <taxon>Saccharomycotina</taxon>
        <taxon>Pichiomycetes</taxon>
        <taxon>Pichiales</taxon>
        <taxon>Pichiaceae</taxon>
        <taxon>Ambrosiozyma</taxon>
    </lineage>
</organism>
<protein>
    <submittedName>
        <fullName evidence="1">Unnamed protein product</fullName>
    </submittedName>
</protein>
<keyword evidence="2" id="KW-1185">Reference proteome</keyword>
<accession>A0ACB5TDB9</accession>
<reference evidence="1" key="1">
    <citation type="submission" date="2023-04" db="EMBL/GenBank/DDBJ databases">
        <title>Ambrosiozyma monospora NBRC 10751.</title>
        <authorList>
            <person name="Ichikawa N."/>
            <person name="Sato H."/>
            <person name="Tonouchi N."/>
        </authorList>
    </citation>
    <scope>NUCLEOTIDE SEQUENCE</scope>
    <source>
        <strain evidence="1">NBRC 10751</strain>
    </source>
</reference>